<proteinExistence type="predicted"/>
<reference evidence="1 4" key="2">
    <citation type="submission" date="2022-05" db="EMBL/GenBank/DDBJ databases">
        <title>Genome Sequencing of Bee-Associated Microbes.</title>
        <authorList>
            <person name="Dunlap C."/>
        </authorList>
    </citation>
    <scope>NUCLEOTIDE SEQUENCE [LARGE SCALE GENOMIC DNA]</scope>
    <source>
        <strain evidence="1 4">NRRL B-14613</strain>
    </source>
</reference>
<dbReference type="RefSeq" id="WP_087445187.1">
    <property type="nucleotide sequence ID" value="NZ_CABMNB010000047.1"/>
</dbReference>
<organism evidence="2 3">
    <name type="scientific">Paenibacillus thiaminolyticus</name>
    <name type="common">Bacillus thiaminolyticus</name>
    <dbReference type="NCBI Taxonomy" id="49283"/>
    <lineage>
        <taxon>Bacteria</taxon>
        <taxon>Bacillati</taxon>
        <taxon>Bacillota</taxon>
        <taxon>Bacilli</taxon>
        <taxon>Bacillales</taxon>
        <taxon>Paenibacillaceae</taxon>
        <taxon>Paenibacillus</taxon>
    </lineage>
</organism>
<dbReference type="AlphaFoldDB" id="A0AAP9DT09"/>
<evidence type="ECO:0000313" key="1">
    <source>
        <dbReference type="EMBL" id="MCY9605970.1"/>
    </source>
</evidence>
<name>A0AAP9DT09_PANTH</name>
<protein>
    <submittedName>
        <fullName evidence="2">Uncharacterized protein</fullName>
    </submittedName>
</protein>
<reference evidence="2 3" key="1">
    <citation type="submission" date="2019-07" db="EMBL/GenBank/DDBJ databases">
        <title>Paenibacillus thiaminolyticus NRRL B-4156.</title>
        <authorList>
            <person name="Hehnly C."/>
            <person name="Zhang L."/>
        </authorList>
    </citation>
    <scope>NUCLEOTIDE SEQUENCE [LARGE SCALE GENOMIC DNA]</scope>
    <source>
        <strain evidence="2 3">NRRL B-4156</strain>
    </source>
</reference>
<keyword evidence="4" id="KW-1185">Reference proteome</keyword>
<evidence type="ECO:0000313" key="4">
    <source>
        <dbReference type="Proteomes" id="UP001209276"/>
    </source>
</evidence>
<dbReference type="EMBL" id="JAMDMM010000005">
    <property type="protein sequence ID" value="MCY9605970.1"/>
    <property type="molecule type" value="Genomic_DNA"/>
</dbReference>
<accession>A0AAP9DT09</accession>
<dbReference type="GeneID" id="76996122"/>
<gene>
    <name evidence="2" type="ORF">FLT43_09085</name>
    <name evidence="1" type="ORF">M5W83_02100</name>
</gene>
<sequence length="123" mass="13388">MSSRGTQVWGSAALHPQPIVIKGTNNTLNFQVDGVEYEASIPQGTYGTRLELFTSELIEPVNEALRHAQAPVIARLGGNRQDKHICVLVLEHTDTSDDHVIDGFGGSARDVIWGETEHISAVQ</sequence>
<dbReference type="Proteomes" id="UP001209276">
    <property type="component" value="Unassembled WGS sequence"/>
</dbReference>
<dbReference type="EMBL" id="CP041405">
    <property type="protein sequence ID" value="QDM43630.1"/>
    <property type="molecule type" value="Genomic_DNA"/>
</dbReference>
<dbReference type="Proteomes" id="UP000315377">
    <property type="component" value="Chromosome"/>
</dbReference>
<evidence type="ECO:0000313" key="2">
    <source>
        <dbReference type="EMBL" id="QDM43630.1"/>
    </source>
</evidence>
<evidence type="ECO:0000313" key="3">
    <source>
        <dbReference type="Proteomes" id="UP000315377"/>
    </source>
</evidence>